<feature type="region of interest" description="Disordered" evidence="1">
    <location>
        <begin position="204"/>
        <end position="248"/>
    </location>
</feature>
<reference evidence="4 5" key="1">
    <citation type="submission" date="2014-11" db="EMBL/GenBank/DDBJ databases">
        <title>Genetic blueprint of the zoonotic pathogen Toxocara canis.</title>
        <authorList>
            <person name="Zhu X.-Q."/>
            <person name="Korhonen P.K."/>
            <person name="Cai H."/>
            <person name="Young N.D."/>
            <person name="Nejsum P."/>
            <person name="von Samson-Himmelstjerna G."/>
            <person name="Boag P.R."/>
            <person name="Tan P."/>
            <person name="Li Q."/>
            <person name="Min J."/>
            <person name="Yang Y."/>
            <person name="Wang X."/>
            <person name="Fang X."/>
            <person name="Hall R.S."/>
            <person name="Hofmann A."/>
            <person name="Sternberg P.W."/>
            <person name="Jex A.R."/>
            <person name="Gasser R.B."/>
        </authorList>
    </citation>
    <scope>NUCLEOTIDE SEQUENCE [LARGE SCALE GENOMIC DNA]</scope>
    <source>
        <strain evidence="4">PN_DK_2014</strain>
    </source>
</reference>
<feature type="region of interest" description="Disordered" evidence="1">
    <location>
        <begin position="134"/>
        <end position="185"/>
    </location>
</feature>
<dbReference type="EMBL" id="JPKZ01002174">
    <property type="protein sequence ID" value="KHN78076.1"/>
    <property type="molecule type" value="Genomic_DNA"/>
</dbReference>
<feature type="compositionally biased region" description="Basic and acidic residues" evidence="1">
    <location>
        <begin position="166"/>
        <end position="176"/>
    </location>
</feature>
<evidence type="ECO:0000256" key="2">
    <source>
        <dbReference type="SAM" id="Phobius"/>
    </source>
</evidence>
<organism evidence="4 5">
    <name type="scientific">Toxocara canis</name>
    <name type="common">Canine roundworm</name>
    <dbReference type="NCBI Taxonomy" id="6265"/>
    <lineage>
        <taxon>Eukaryota</taxon>
        <taxon>Metazoa</taxon>
        <taxon>Ecdysozoa</taxon>
        <taxon>Nematoda</taxon>
        <taxon>Chromadorea</taxon>
        <taxon>Rhabditida</taxon>
        <taxon>Spirurina</taxon>
        <taxon>Ascaridomorpha</taxon>
        <taxon>Ascaridoidea</taxon>
        <taxon>Toxocaridae</taxon>
        <taxon>Toxocara</taxon>
    </lineage>
</organism>
<keyword evidence="3" id="KW-0732">Signal</keyword>
<accession>A0A0B2V3R2</accession>
<keyword evidence="2" id="KW-1133">Transmembrane helix</keyword>
<dbReference type="Proteomes" id="UP000031036">
    <property type="component" value="Unassembled WGS sequence"/>
</dbReference>
<keyword evidence="2" id="KW-0812">Transmembrane</keyword>
<feature type="signal peptide" evidence="3">
    <location>
        <begin position="1"/>
        <end position="19"/>
    </location>
</feature>
<keyword evidence="2" id="KW-0472">Membrane</keyword>
<dbReference type="AlphaFoldDB" id="A0A0B2V3R2"/>
<feature type="compositionally biased region" description="Polar residues" evidence="1">
    <location>
        <begin position="142"/>
        <end position="155"/>
    </location>
</feature>
<comment type="caution">
    <text evidence="4">The sequence shown here is derived from an EMBL/GenBank/DDBJ whole genome shotgun (WGS) entry which is preliminary data.</text>
</comment>
<feature type="transmembrane region" description="Helical" evidence="2">
    <location>
        <begin position="99"/>
        <end position="123"/>
    </location>
</feature>
<name>A0A0B2V3R2_TOXCA</name>
<evidence type="ECO:0000256" key="3">
    <source>
        <dbReference type="SAM" id="SignalP"/>
    </source>
</evidence>
<evidence type="ECO:0000256" key="1">
    <source>
        <dbReference type="SAM" id="MobiDB-lite"/>
    </source>
</evidence>
<feature type="compositionally biased region" description="Basic and acidic residues" evidence="1">
    <location>
        <begin position="213"/>
        <end position="225"/>
    </location>
</feature>
<protein>
    <submittedName>
        <fullName evidence="4">Uncharacterized protein</fullName>
    </submittedName>
</protein>
<keyword evidence="5" id="KW-1185">Reference proteome</keyword>
<evidence type="ECO:0000313" key="4">
    <source>
        <dbReference type="EMBL" id="KHN78076.1"/>
    </source>
</evidence>
<sequence length="248" mass="26657">MRSAQVFIGLCILAQLGHDAMYFAFANVSIRVDAAGVTNTNGSCEDDMTLSSFRLAPEGTILMEMQCADMSKAAFISELSGIAAKRQGRCIEVPTAVCIIVAISAVLIITSLISGFLLARLFYRTDRSRRSKRLSLADVDPQAQSKTPSKSVSATQEDDDAQLKSTEIRQTTEEPKTVTNSVQPKEGNTVAAIAAAFLRGQTVQEDTDLYSESTRRGRKAAESSKKARTGTMGASPKPNGPQNLTKNV</sequence>
<feature type="chain" id="PRO_5002079587" evidence="3">
    <location>
        <begin position="20"/>
        <end position="248"/>
    </location>
</feature>
<gene>
    <name evidence="4" type="ORF">Tcan_16591</name>
</gene>
<evidence type="ECO:0000313" key="5">
    <source>
        <dbReference type="Proteomes" id="UP000031036"/>
    </source>
</evidence>
<proteinExistence type="predicted"/>